<evidence type="ECO:0000313" key="3">
    <source>
        <dbReference type="Proteomes" id="UP000177797"/>
    </source>
</evidence>
<comment type="caution">
    <text evidence="2">The sequence shown here is derived from an EMBL/GenBank/DDBJ whole genome shotgun (WGS) entry which is preliminary data.</text>
</comment>
<dbReference type="PANTHER" id="PTHR10859:SF91">
    <property type="entry name" value="DOLICHYL-PHOSPHATE BETA-GLUCOSYLTRANSFERASE"/>
    <property type="match status" value="1"/>
</dbReference>
<gene>
    <name evidence="2" type="ORF">A2938_01925</name>
</gene>
<accession>A0A1G2NGD8</accession>
<evidence type="ECO:0000313" key="2">
    <source>
        <dbReference type="EMBL" id="OHA35148.1"/>
    </source>
</evidence>
<reference evidence="2 3" key="1">
    <citation type="journal article" date="2016" name="Nat. Commun.">
        <title>Thousands of microbial genomes shed light on interconnected biogeochemical processes in an aquifer system.</title>
        <authorList>
            <person name="Anantharaman K."/>
            <person name="Brown C.T."/>
            <person name="Hug L.A."/>
            <person name="Sharon I."/>
            <person name="Castelle C.J."/>
            <person name="Probst A.J."/>
            <person name="Thomas B.C."/>
            <person name="Singh A."/>
            <person name="Wilkins M.J."/>
            <person name="Karaoz U."/>
            <person name="Brodie E.L."/>
            <person name="Williams K.H."/>
            <person name="Hubbard S.S."/>
            <person name="Banfield J.F."/>
        </authorList>
    </citation>
    <scope>NUCLEOTIDE SEQUENCE [LARGE SCALE GENOMIC DNA]</scope>
</reference>
<proteinExistence type="predicted"/>
<feature type="domain" description="Glycosyltransferase 2-like" evidence="1">
    <location>
        <begin position="10"/>
        <end position="178"/>
    </location>
</feature>
<organism evidence="2 3">
    <name type="scientific">Candidatus Taylorbacteria bacterium RIFCSPLOWO2_01_FULL_48_100</name>
    <dbReference type="NCBI Taxonomy" id="1802322"/>
    <lineage>
        <taxon>Bacteria</taxon>
        <taxon>Candidatus Tayloriibacteriota</taxon>
    </lineage>
</organism>
<dbReference type="Gene3D" id="3.90.550.10">
    <property type="entry name" value="Spore Coat Polysaccharide Biosynthesis Protein SpsA, Chain A"/>
    <property type="match status" value="1"/>
</dbReference>
<dbReference type="SUPFAM" id="SSF53448">
    <property type="entry name" value="Nucleotide-diphospho-sugar transferases"/>
    <property type="match status" value="1"/>
</dbReference>
<name>A0A1G2NGD8_9BACT</name>
<dbReference type="AlphaFoldDB" id="A0A1G2NGD8"/>
<dbReference type="Pfam" id="PF00535">
    <property type="entry name" value="Glycos_transf_2"/>
    <property type="match status" value="1"/>
</dbReference>
<dbReference type="InterPro" id="IPR001173">
    <property type="entry name" value="Glyco_trans_2-like"/>
</dbReference>
<dbReference type="EMBL" id="MHSA01000001">
    <property type="protein sequence ID" value="OHA35148.1"/>
    <property type="molecule type" value="Genomic_DNA"/>
</dbReference>
<dbReference type="InterPro" id="IPR029044">
    <property type="entry name" value="Nucleotide-diphossugar_trans"/>
</dbReference>
<dbReference type="PANTHER" id="PTHR10859">
    <property type="entry name" value="GLYCOSYL TRANSFERASE"/>
    <property type="match status" value="1"/>
</dbReference>
<evidence type="ECO:0000259" key="1">
    <source>
        <dbReference type="Pfam" id="PF00535"/>
    </source>
</evidence>
<dbReference type="Proteomes" id="UP000177797">
    <property type="component" value="Unassembled WGS sequence"/>
</dbReference>
<dbReference type="GO" id="GO:0006487">
    <property type="term" value="P:protein N-linked glycosylation"/>
    <property type="evidence" value="ECO:0007669"/>
    <property type="project" value="TreeGrafter"/>
</dbReference>
<sequence>METKNNTRISIIVPLYNEERRLRHTFAALERFCVSLSSSVFEVVFVDDGSTDRSVKLVRVFIARFPHARLVGHTLNRGKGAAVRTGMLAARGKWRLFLDADMATDLAEFTKFVPFLNAGAQVCIGSRRMIGAEVLVRQPRLREAMGGAYTALANFFTGALVSDFTCGFKCFSAEAAVEIFSRSVIARWSYDAEILFLAHRLGYTIHEVPVVWKNDGATRVRLWKDTPRAFFDLFYIRARSLLGWYRSMQQQ</sequence>
<protein>
    <recommendedName>
        <fullName evidence="1">Glycosyltransferase 2-like domain-containing protein</fullName>
    </recommendedName>
</protein>